<gene>
    <name evidence="2" type="ORF">B6F84_02475</name>
</gene>
<evidence type="ECO:0000259" key="1">
    <source>
        <dbReference type="SMART" id="SM00933"/>
    </source>
</evidence>
<dbReference type="STRING" id="282676.B6F84_02475"/>
<dbReference type="GeneID" id="41589748"/>
<name>A0A1W6JXL4_9CREN</name>
<accession>A0A1W6JXL4</accession>
<reference evidence="2 3" key="1">
    <citation type="submission" date="2017-03" db="EMBL/GenBank/DDBJ databases">
        <title>Sulfur activation and transportation mechanism of thermophilic Archaea Acidianus manzaensis YN-25.</title>
        <authorList>
            <person name="Ma Y."/>
            <person name="Yang Y."/>
            <person name="Xia J."/>
        </authorList>
    </citation>
    <scope>NUCLEOTIDE SEQUENCE [LARGE SCALE GENOMIC DNA]</scope>
    <source>
        <strain evidence="2 3">YN-25</strain>
    </source>
</reference>
<dbReference type="SMART" id="SM00933">
    <property type="entry name" value="NurA"/>
    <property type="match status" value="1"/>
</dbReference>
<protein>
    <recommendedName>
        <fullName evidence="1">NurA domain-containing protein</fullName>
    </recommendedName>
</protein>
<proteinExistence type="predicted"/>
<dbReference type="OrthoDB" id="33831at2157"/>
<dbReference type="Pfam" id="PF09376">
    <property type="entry name" value="NurA"/>
    <property type="match status" value="1"/>
</dbReference>
<dbReference type="AlphaFoldDB" id="A0A1W6JXL4"/>
<dbReference type="RefSeq" id="WP_148690758.1">
    <property type="nucleotide sequence ID" value="NZ_CP020477.1"/>
</dbReference>
<dbReference type="InterPro" id="IPR018977">
    <property type="entry name" value="NurA_domain"/>
</dbReference>
<dbReference type="KEGG" id="aman:B6F84_02475"/>
<evidence type="ECO:0000313" key="2">
    <source>
        <dbReference type="EMBL" id="ARM75003.1"/>
    </source>
</evidence>
<keyword evidence="3" id="KW-1185">Reference proteome</keyword>
<dbReference type="EMBL" id="CP020477">
    <property type="protein sequence ID" value="ARM75003.1"/>
    <property type="molecule type" value="Genomic_DNA"/>
</dbReference>
<dbReference type="NCBIfam" id="NF041033">
    <property type="entry name" value="NurA_Sulf"/>
    <property type="match status" value="1"/>
</dbReference>
<dbReference type="InterPro" id="IPR053461">
    <property type="entry name" value="DSB_repair_nuclease_NurA"/>
</dbReference>
<feature type="domain" description="NurA" evidence="1">
    <location>
        <begin position="49"/>
        <end position="301"/>
    </location>
</feature>
<evidence type="ECO:0000313" key="3">
    <source>
        <dbReference type="Proteomes" id="UP000193404"/>
    </source>
</evidence>
<sequence>MINKVYEEIAKNHDKIQDKMQFFKDTFKDKIKDKIEEVWINYEPSPIQKSFIAIDGGEFVKETRFSTIYVSNAEAILAKGIEEYSSIDSEVKVGVFSPGNLGKERVSELMNILELSLALRNGCKSDIILMDGSIIKKLGKGNGISGNEIQNIDDILNSDDEEESYKNLVLNKQIILSKLVQKYGDKTLWISKNSRGKDIFMQQVSDIAILESLTENPGYTKPRIHQIKSDTLAENNEIEVLKGLEISSFLMRLEKGQKVLKVDIVGRIDESFIKNIMDYLFAVSVNGYPYPLLKVHFEVKANREDRLRILALFNLIRRQGNTWIPNQFF</sequence>
<organism evidence="2 3">
    <name type="scientific">Acidianus manzaensis</name>
    <dbReference type="NCBI Taxonomy" id="282676"/>
    <lineage>
        <taxon>Archaea</taxon>
        <taxon>Thermoproteota</taxon>
        <taxon>Thermoprotei</taxon>
        <taxon>Sulfolobales</taxon>
        <taxon>Sulfolobaceae</taxon>
        <taxon>Acidianus</taxon>
    </lineage>
</organism>
<dbReference type="Proteomes" id="UP000193404">
    <property type="component" value="Chromosome"/>
</dbReference>